<comment type="caution">
    <text evidence="16">The sequence shown here is derived from an EMBL/GenBank/DDBJ whole genome shotgun (WGS) entry which is preliminary data.</text>
</comment>
<evidence type="ECO:0000256" key="12">
    <source>
        <dbReference type="ARBA" id="ARBA00049534"/>
    </source>
</evidence>
<evidence type="ECO:0000256" key="7">
    <source>
        <dbReference type="ARBA" id="ARBA00022962"/>
    </source>
</evidence>
<evidence type="ECO:0000256" key="4">
    <source>
        <dbReference type="ARBA" id="ARBA00022490"/>
    </source>
</evidence>
<dbReference type="FunFam" id="3.40.50.880:FF:000009">
    <property type="entry name" value="Imidazole glycerol phosphate synthase subunit HisH"/>
    <property type="match status" value="1"/>
</dbReference>
<dbReference type="Proteomes" id="UP000295937">
    <property type="component" value="Unassembled WGS sequence"/>
</dbReference>
<evidence type="ECO:0000256" key="8">
    <source>
        <dbReference type="ARBA" id="ARBA00023102"/>
    </source>
</evidence>
<evidence type="ECO:0000256" key="5">
    <source>
        <dbReference type="ARBA" id="ARBA00022605"/>
    </source>
</evidence>
<dbReference type="InterPro" id="IPR017926">
    <property type="entry name" value="GATASE"/>
</dbReference>
<keyword evidence="6 13" id="KW-0378">Hydrolase</keyword>
<dbReference type="GO" id="GO:0004359">
    <property type="term" value="F:glutaminase activity"/>
    <property type="evidence" value="ECO:0007669"/>
    <property type="project" value="UniProtKB-EC"/>
</dbReference>
<evidence type="ECO:0000256" key="9">
    <source>
        <dbReference type="ARBA" id="ARBA00023239"/>
    </source>
</evidence>
<comment type="subcellular location">
    <subcellularLocation>
        <location evidence="1 13">Cytoplasm</location>
    </subcellularLocation>
</comment>
<dbReference type="EC" id="3.5.1.2" evidence="13"/>
<feature type="active site" evidence="13 14">
    <location>
        <position position="178"/>
    </location>
</feature>
<accession>A0A2P5T2R3</accession>
<dbReference type="PROSITE" id="PS51273">
    <property type="entry name" value="GATASE_TYPE_1"/>
    <property type="match status" value="1"/>
</dbReference>
<keyword evidence="4 13" id="KW-0963">Cytoplasm</keyword>
<dbReference type="RefSeq" id="WP_136132294.1">
    <property type="nucleotide sequence ID" value="NZ_PDKR01000001.1"/>
</dbReference>
<dbReference type="GO" id="GO:0000107">
    <property type="term" value="F:imidazoleglycerol-phosphate synthase activity"/>
    <property type="evidence" value="ECO:0007669"/>
    <property type="project" value="UniProtKB-UniRule"/>
</dbReference>
<keyword evidence="8 13" id="KW-0368">Histidine biosynthesis</keyword>
<evidence type="ECO:0000256" key="14">
    <source>
        <dbReference type="PIRSR" id="PIRSR000495-1"/>
    </source>
</evidence>
<dbReference type="Gene3D" id="3.40.50.880">
    <property type="match status" value="1"/>
</dbReference>
<keyword evidence="5 13" id="KW-0028">Amino-acid biosynthesis</keyword>
<dbReference type="GO" id="GO:0000105">
    <property type="term" value="P:L-histidine biosynthetic process"/>
    <property type="evidence" value="ECO:0007669"/>
    <property type="project" value="UniProtKB-UniRule"/>
</dbReference>
<dbReference type="OrthoDB" id="9807137at2"/>
<dbReference type="GO" id="GO:0005737">
    <property type="term" value="C:cytoplasm"/>
    <property type="evidence" value="ECO:0007669"/>
    <property type="project" value="UniProtKB-SubCell"/>
</dbReference>
<dbReference type="HAMAP" id="MF_00278">
    <property type="entry name" value="HisH"/>
    <property type="match status" value="1"/>
</dbReference>
<evidence type="ECO:0000256" key="10">
    <source>
        <dbReference type="ARBA" id="ARBA00025299"/>
    </source>
</evidence>
<comment type="catalytic activity">
    <reaction evidence="11 13">
        <text>5-[(5-phospho-1-deoxy-D-ribulos-1-ylimino)methylamino]-1-(5-phospho-beta-D-ribosyl)imidazole-4-carboxamide + L-glutamine = D-erythro-1-(imidazol-4-yl)glycerol 3-phosphate + 5-amino-1-(5-phospho-beta-D-ribosyl)imidazole-4-carboxamide + L-glutamate + H(+)</text>
        <dbReference type="Rhea" id="RHEA:24793"/>
        <dbReference type="ChEBI" id="CHEBI:15378"/>
        <dbReference type="ChEBI" id="CHEBI:29985"/>
        <dbReference type="ChEBI" id="CHEBI:58278"/>
        <dbReference type="ChEBI" id="CHEBI:58359"/>
        <dbReference type="ChEBI" id="CHEBI:58475"/>
        <dbReference type="ChEBI" id="CHEBI:58525"/>
        <dbReference type="EC" id="4.3.2.10"/>
    </reaction>
</comment>
<evidence type="ECO:0000256" key="13">
    <source>
        <dbReference type="HAMAP-Rule" id="MF_00278"/>
    </source>
</evidence>
<dbReference type="PANTHER" id="PTHR42701">
    <property type="entry name" value="IMIDAZOLE GLYCEROL PHOSPHATE SYNTHASE SUBUNIT HISH"/>
    <property type="match status" value="1"/>
</dbReference>
<evidence type="ECO:0000256" key="1">
    <source>
        <dbReference type="ARBA" id="ARBA00004496"/>
    </source>
</evidence>
<dbReference type="EC" id="4.3.2.10" evidence="13"/>
<protein>
    <recommendedName>
        <fullName evidence="13">Imidazole glycerol phosphate synthase subunit HisH</fullName>
        <ecNumber evidence="13">4.3.2.10</ecNumber>
    </recommendedName>
    <alternativeName>
        <fullName evidence="13">IGP synthase glutaminase subunit</fullName>
        <ecNumber evidence="13">3.5.1.2</ecNumber>
    </alternativeName>
    <alternativeName>
        <fullName evidence="13">IGP synthase subunit HisH</fullName>
    </alternativeName>
    <alternativeName>
        <fullName evidence="13">ImGP synthase subunit HisH</fullName>
        <shortName evidence="13">IGPS subunit HisH</shortName>
    </alternativeName>
</protein>
<dbReference type="AlphaFoldDB" id="A0A2P5T2R3"/>
<dbReference type="Pfam" id="PF00117">
    <property type="entry name" value="GATase"/>
    <property type="match status" value="1"/>
</dbReference>
<gene>
    <name evidence="13 16" type="primary">hisH</name>
    <name evidence="16" type="ORF">CRV09_00990</name>
</gene>
<dbReference type="PANTHER" id="PTHR42701:SF1">
    <property type="entry name" value="IMIDAZOLE GLYCEROL PHOSPHATE SYNTHASE SUBUNIT HISH"/>
    <property type="match status" value="1"/>
</dbReference>
<organism evidence="16 17">
    <name type="scientific">Candidatus Pantoea edessiphila</name>
    <dbReference type="NCBI Taxonomy" id="2044610"/>
    <lineage>
        <taxon>Bacteria</taxon>
        <taxon>Pseudomonadati</taxon>
        <taxon>Pseudomonadota</taxon>
        <taxon>Gammaproteobacteria</taxon>
        <taxon>Enterobacterales</taxon>
        <taxon>Erwiniaceae</taxon>
        <taxon>Pantoea</taxon>
    </lineage>
</organism>
<feature type="active site" description="Nucleophile" evidence="13 14">
    <location>
        <position position="77"/>
    </location>
</feature>
<evidence type="ECO:0000256" key="2">
    <source>
        <dbReference type="ARBA" id="ARBA00005091"/>
    </source>
</evidence>
<comment type="pathway">
    <text evidence="2 13">Amino-acid biosynthesis; L-histidine biosynthesis; L-histidine from 5-phospho-alpha-D-ribose 1-diphosphate: step 5/9.</text>
</comment>
<keyword evidence="7 13" id="KW-0315">Glutamine amidotransferase</keyword>
<dbReference type="CDD" id="cd01748">
    <property type="entry name" value="GATase1_IGP_Synthase"/>
    <property type="match status" value="1"/>
</dbReference>
<dbReference type="UniPathway" id="UPA00031">
    <property type="reaction ID" value="UER00010"/>
</dbReference>
<keyword evidence="9 13" id="KW-0456">Lyase</keyword>
<feature type="domain" description="Glutamine amidotransferase" evidence="15">
    <location>
        <begin position="39"/>
        <end position="194"/>
    </location>
</feature>
<dbReference type="PIRSF" id="PIRSF000495">
    <property type="entry name" value="Amidotransf_hisH"/>
    <property type="match status" value="1"/>
</dbReference>
<sequence length="196" mass="22162">MNVVILDTGCSNLLSVKWAIERIGYYPYISCDPDIISCADKLFLPGVGTAKTVMNNLNKNNLIDLIKSFKKPVLGICLGMQILGDYSSENGGINTLGLINRSISLMNTQHLTLPHTGWNKVVFEYDNYLFKKIKNESYFYFMHSYAMPLNINTIAQCYYGGFFTAAVQKNNFFGVQFHPERSSKVGIQLLKNFLEI</sequence>
<comment type="function">
    <text evidence="10 13">IGPS catalyzes the conversion of PRFAR and glutamine to IGP, AICAR and glutamate. The HisH subunit catalyzes the hydrolysis of glutamine to glutamate and ammonia as part of the synthesis of IGP and AICAR. The resulting ammonia molecule is channeled to the active site of HisF.</text>
</comment>
<dbReference type="InterPro" id="IPR029062">
    <property type="entry name" value="Class_I_gatase-like"/>
</dbReference>
<dbReference type="NCBIfam" id="TIGR01855">
    <property type="entry name" value="IMP_synth_hisH"/>
    <property type="match status" value="1"/>
</dbReference>
<dbReference type="InterPro" id="IPR010139">
    <property type="entry name" value="Imidazole-glycPsynth_HisH"/>
</dbReference>
<proteinExistence type="inferred from homology"/>
<comment type="subunit">
    <text evidence="3 13">Heterodimer of HisH and HisF.</text>
</comment>
<evidence type="ECO:0000256" key="11">
    <source>
        <dbReference type="ARBA" id="ARBA00047838"/>
    </source>
</evidence>
<name>A0A2P5T2R3_9GAMM</name>
<evidence type="ECO:0000259" key="15">
    <source>
        <dbReference type="Pfam" id="PF00117"/>
    </source>
</evidence>
<dbReference type="EMBL" id="PDKR01000001">
    <property type="protein sequence ID" value="PPI88868.1"/>
    <property type="molecule type" value="Genomic_DNA"/>
</dbReference>
<evidence type="ECO:0000313" key="16">
    <source>
        <dbReference type="EMBL" id="PPI88868.1"/>
    </source>
</evidence>
<reference evidence="16 17" key="1">
    <citation type="journal article" date="2018" name="Genome Biol. Evol.">
        <title>Cladogenesis and Genomic Streamlining in Extracellular Endosymbionts of Tropical Stink Bugs.</title>
        <authorList>
            <person name="Otero-Bravo A."/>
            <person name="Goffredi S."/>
            <person name="Sabree Z.L."/>
        </authorList>
    </citation>
    <scope>NUCLEOTIDE SEQUENCE [LARGE SCALE GENOMIC DNA]</scope>
    <source>
        <strain evidence="16 17">SoEO</strain>
    </source>
</reference>
<dbReference type="GO" id="GO:0016829">
    <property type="term" value="F:lyase activity"/>
    <property type="evidence" value="ECO:0007669"/>
    <property type="project" value="UniProtKB-KW"/>
</dbReference>
<feature type="active site" evidence="13 14">
    <location>
        <position position="180"/>
    </location>
</feature>
<evidence type="ECO:0000256" key="6">
    <source>
        <dbReference type="ARBA" id="ARBA00022801"/>
    </source>
</evidence>
<evidence type="ECO:0000313" key="17">
    <source>
        <dbReference type="Proteomes" id="UP000295937"/>
    </source>
</evidence>
<comment type="catalytic activity">
    <reaction evidence="12 13">
        <text>L-glutamine + H2O = L-glutamate + NH4(+)</text>
        <dbReference type="Rhea" id="RHEA:15889"/>
        <dbReference type="ChEBI" id="CHEBI:15377"/>
        <dbReference type="ChEBI" id="CHEBI:28938"/>
        <dbReference type="ChEBI" id="CHEBI:29985"/>
        <dbReference type="ChEBI" id="CHEBI:58359"/>
        <dbReference type="EC" id="3.5.1.2"/>
    </reaction>
</comment>
<evidence type="ECO:0000256" key="3">
    <source>
        <dbReference type="ARBA" id="ARBA00011152"/>
    </source>
</evidence>
<dbReference type="SUPFAM" id="SSF52317">
    <property type="entry name" value="Class I glutamine amidotransferase-like"/>
    <property type="match status" value="1"/>
</dbReference>